<proteinExistence type="predicted"/>
<dbReference type="Pfam" id="PF11090">
    <property type="entry name" value="Phage_T7_Gp13"/>
    <property type="match status" value="1"/>
</dbReference>
<accession>A0A8S5QN74</accession>
<protein>
    <submittedName>
        <fullName evidence="1">Internal virion protein A</fullName>
    </submittedName>
</protein>
<organism evidence="1">
    <name type="scientific">Caudovirales sp. ctSH72</name>
    <dbReference type="NCBI Taxonomy" id="2826773"/>
    <lineage>
        <taxon>Viruses</taxon>
        <taxon>Duplodnaviria</taxon>
        <taxon>Heunggongvirae</taxon>
        <taxon>Uroviricota</taxon>
        <taxon>Caudoviricetes</taxon>
    </lineage>
</organism>
<name>A0A8S5QN74_9CAUD</name>
<dbReference type="InterPro" id="IPR020335">
    <property type="entry name" value="Phage_T7_Gp13"/>
</dbReference>
<evidence type="ECO:0000313" key="1">
    <source>
        <dbReference type="EMBL" id="DAE20520.1"/>
    </source>
</evidence>
<sequence length="152" mass="17709">MITIDTATVEDILEFSKNIRSMDSKEVEFVSGKPFKDHLGFLLTHVEDVRTIKCDGVLLGIGNWYQEQLDWGLYSPGVVGWMLLTNAVEDHKIEFLRWSKELVKTLLEAYPSITNVVDSRNLLHVQYLDFLGAKFFEDPFRKDIWHFIIERS</sequence>
<reference evidence="1" key="1">
    <citation type="journal article" date="2021" name="Proc. Natl. Acad. Sci. U.S.A.">
        <title>A Catalog of Tens of Thousands of Viruses from Human Metagenomes Reveals Hidden Associations with Chronic Diseases.</title>
        <authorList>
            <person name="Tisza M.J."/>
            <person name="Buck C.B."/>
        </authorList>
    </citation>
    <scope>NUCLEOTIDE SEQUENCE</scope>
    <source>
        <strain evidence="1">CtSH72</strain>
    </source>
</reference>
<dbReference type="EMBL" id="BK015697">
    <property type="protein sequence ID" value="DAE20520.1"/>
    <property type="molecule type" value="Genomic_DNA"/>
</dbReference>